<keyword evidence="3" id="KW-1185">Reference proteome</keyword>
<protein>
    <submittedName>
        <fullName evidence="2">DUF1622 domain-containing protein</fullName>
    </submittedName>
</protein>
<keyword evidence="1" id="KW-0472">Membrane</keyword>
<keyword evidence="1" id="KW-1133">Transmembrane helix</keyword>
<organism evidence="2 3">
    <name type="scientific">Paracoccus gahaiensis</name>
    <dbReference type="NCBI Taxonomy" id="1706839"/>
    <lineage>
        <taxon>Bacteria</taxon>
        <taxon>Pseudomonadati</taxon>
        <taxon>Pseudomonadota</taxon>
        <taxon>Alphaproteobacteria</taxon>
        <taxon>Rhodobacterales</taxon>
        <taxon>Paracoccaceae</taxon>
        <taxon>Paracoccus</taxon>
    </lineage>
</organism>
<keyword evidence="1" id="KW-0812">Transmembrane</keyword>
<dbReference type="PANTHER" id="PTHR38468">
    <property type="entry name" value="SLL0939 PROTEIN"/>
    <property type="match status" value="1"/>
</dbReference>
<dbReference type="PANTHER" id="PTHR38468:SF1">
    <property type="entry name" value="SLL0939 PROTEIN"/>
    <property type="match status" value="1"/>
</dbReference>
<gene>
    <name evidence="2" type="ORF">FA743_09420</name>
</gene>
<evidence type="ECO:0000256" key="1">
    <source>
        <dbReference type="SAM" id="Phobius"/>
    </source>
</evidence>
<reference evidence="2 3" key="1">
    <citation type="submission" date="2019-04" db="EMBL/GenBank/DDBJ databases">
        <authorList>
            <person name="Li J."/>
        </authorList>
    </citation>
    <scope>NUCLEOTIDE SEQUENCE [LARGE SCALE GENOMIC DNA]</scope>
    <source>
        <strain evidence="2 3">KCTC 42687</strain>
    </source>
</reference>
<proteinExistence type="predicted"/>
<name>A0A4U0RUE9_9RHOB</name>
<evidence type="ECO:0000313" key="3">
    <source>
        <dbReference type="Proteomes" id="UP000309747"/>
    </source>
</evidence>
<feature type="transmembrane region" description="Helical" evidence="1">
    <location>
        <begin position="54"/>
        <end position="79"/>
    </location>
</feature>
<dbReference type="Pfam" id="PF07784">
    <property type="entry name" value="DUF1622"/>
    <property type="match status" value="1"/>
</dbReference>
<dbReference type="Proteomes" id="UP000309747">
    <property type="component" value="Unassembled WGS sequence"/>
</dbReference>
<feature type="transmembrane region" description="Helical" evidence="1">
    <location>
        <begin position="125"/>
        <end position="143"/>
    </location>
</feature>
<evidence type="ECO:0000313" key="2">
    <source>
        <dbReference type="EMBL" id="TJZ92024.1"/>
    </source>
</evidence>
<sequence>MGRQGLRARVQLRGGGGVGAGNFRTRRGRGMQTDDQVVFSLSEHLGRLAMPLEWLVVLIELFAVAILILGIVRFLSWFLSGEVLRREAHDRDHQLNRGRLALGRHILSALEVLIVADLIRTVLHLSFDNILLLGGLVLIRSFISMSLEYEMRALEKA</sequence>
<comment type="caution">
    <text evidence="2">The sequence shown here is derived from an EMBL/GenBank/DDBJ whole genome shotgun (WGS) entry which is preliminary data.</text>
</comment>
<dbReference type="EMBL" id="SUNI01000006">
    <property type="protein sequence ID" value="TJZ92024.1"/>
    <property type="molecule type" value="Genomic_DNA"/>
</dbReference>
<dbReference type="InterPro" id="IPR012427">
    <property type="entry name" value="DUF1622"/>
</dbReference>
<dbReference type="OrthoDB" id="7060802at2"/>
<dbReference type="AlphaFoldDB" id="A0A4U0RUE9"/>
<accession>A0A4U0RUE9</accession>